<comment type="caution">
    <text evidence="9">The sequence shown here is derived from an EMBL/GenBank/DDBJ whole genome shotgun (WGS) entry which is preliminary data.</text>
</comment>
<evidence type="ECO:0000256" key="6">
    <source>
        <dbReference type="ARBA" id="ARBA00023014"/>
    </source>
</evidence>
<protein>
    <submittedName>
        <fullName evidence="9">Ferredoxin-NADPH reductase</fullName>
    </submittedName>
</protein>
<dbReference type="InterPro" id="IPR039261">
    <property type="entry name" value="FNR_nucleotide-bd"/>
</dbReference>
<dbReference type="InterPro" id="IPR001041">
    <property type="entry name" value="2Fe-2S_ferredoxin-type"/>
</dbReference>
<dbReference type="RefSeq" id="WP_244197703.1">
    <property type="nucleotide sequence ID" value="NZ_FCOB02000010.1"/>
</dbReference>
<dbReference type="PROSITE" id="PS51384">
    <property type="entry name" value="FAD_FR"/>
    <property type="match status" value="1"/>
</dbReference>
<evidence type="ECO:0000256" key="1">
    <source>
        <dbReference type="ARBA" id="ARBA00022630"/>
    </source>
</evidence>
<dbReference type="InterPro" id="IPR036010">
    <property type="entry name" value="2Fe-2S_ferredoxin-like_sf"/>
</dbReference>
<dbReference type="Pfam" id="PF00111">
    <property type="entry name" value="Fer2"/>
    <property type="match status" value="1"/>
</dbReference>
<dbReference type="PANTHER" id="PTHR47354">
    <property type="entry name" value="NADH OXIDOREDUCTASE HCR"/>
    <property type="match status" value="1"/>
</dbReference>
<keyword evidence="1" id="KW-0285">Flavoprotein</keyword>
<evidence type="ECO:0000313" key="9">
    <source>
        <dbReference type="EMBL" id="SAK62593.1"/>
    </source>
</evidence>
<dbReference type="STRING" id="1777144.AWB83_02518"/>
<dbReference type="Gene3D" id="2.40.30.10">
    <property type="entry name" value="Translation factors"/>
    <property type="match status" value="1"/>
</dbReference>
<evidence type="ECO:0000259" key="8">
    <source>
        <dbReference type="PROSITE" id="PS51384"/>
    </source>
</evidence>
<dbReference type="SUPFAM" id="SSF63380">
    <property type="entry name" value="Riboflavin synthase domain-like"/>
    <property type="match status" value="1"/>
</dbReference>
<sequence>MEAVLMREEAVARPDDERQKKLHVTLKSITSLAEDINAFEFVSADGRPLPAFTAGSHVDVHLPDATIRQYSLCNSPDERHRYVVAVLRDPAGRGGSVAMHDTLRAGQKLFISAPRNHFALSDSARRHVFIAGGIGITPIMAMIAEAQKRNEPFHLFYCARTSQRAAFLDRLKALVDRGDVSLHFDNGDPRNGLDLASTLENYVADTHLYYCGPGRFMDAIEAASAHWPAGTRHCERFTASELIKTTEAEAAFDIELRRSQKTLTVPPGESIVDVMRANGIEVDTSCCEGYCGTCMTRYLAGEPLHRDSVLDDEDREEFVMICCSRSKSTKLVLDL</sequence>
<evidence type="ECO:0000259" key="7">
    <source>
        <dbReference type="PROSITE" id="PS51085"/>
    </source>
</evidence>
<reference evidence="9" key="1">
    <citation type="submission" date="2016-01" db="EMBL/GenBank/DDBJ databases">
        <authorList>
            <person name="Peeters C."/>
        </authorList>
    </citation>
    <scope>NUCLEOTIDE SEQUENCE [LARGE SCALE GENOMIC DNA]</scope>
    <source>
        <strain evidence="9">LMG 29326</strain>
    </source>
</reference>
<dbReference type="InterPro" id="IPR012675">
    <property type="entry name" value="Beta-grasp_dom_sf"/>
</dbReference>
<dbReference type="GO" id="GO:0016491">
    <property type="term" value="F:oxidoreductase activity"/>
    <property type="evidence" value="ECO:0007669"/>
    <property type="project" value="UniProtKB-KW"/>
</dbReference>
<evidence type="ECO:0000256" key="2">
    <source>
        <dbReference type="ARBA" id="ARBA00022714"/>
    </source>
</evidence>
<dbReference type="SUPFAM" id="SSF52343">
    <property type="entry name" value="Ferredoxin reductase-like, C-terminal NADP-linked domain"/>
    <property type="match status" value="1"/>
</dbReference>
<feature type="domain" description="FAD-binding FR-type" evidence="8">
    <location>
        <begin position="19"/>
        <end position="121"/>
    </location>
</feature>
<keyword evidence="5" id="KW-0408">Iron</keyword>
<dbReference type="CDD" id="cd06185">
    <property type="entry name" value="PDR_like"/>
    <property type="match status" value="1"/>
</dbReference>
<keyword evidence="2" id="KW-0001">2Fe-2S</keyword>
<dbReference type="PANTHER" id="PTHR47354:SF1">
    <property type="entry name" value="CARNITINE MONOOXYGENASE REDUCTASE SUBUNIT"/>
    <property type="match status" value="1"/>
</dbReference>
<evidence type="ECO:0000256" key="5">
    <source>
        <dbReference type="ARBA" id="ARBA00023004"/>
    </source>
</evidence>
<dbReference type="InterPro" id="IPR050415">
    <property type="entry name" value="MRET"/>
</dbReference>
<proteinExistence type="predicted"/>
<evidence type="ECO:0000313" key="10">
    <source>
        <dbReference type="Proteomes" id="UP000054978"/>
    </source>
</evidence>
<keyword evidence="6" id="KW-0411">Iron-sulfur</keyword>
<dbReference type="GO" id="GO:0051537">
    <property type="term" value="F:2 iron, 2 sulfur cluster binding"/>
    <property type="evidence" value="ECO:0007669"/>
    <property type="project" value="UniProtKB-KW"/>
</dbReference>
<dbReference type="InterPro" id="IPR017927">
    <property type="entry name" value="FAD-bd_FR_type"/>
</dbReference>
<dbReference type="CDD" id="cd00207">
    <property type="entry name" value="fer2"/>
    <property type="match status" value="1"/>
</dbReference>
<dbReference type="Gene3D" id="3.10.20.30">
    <property type="match status" value="1"/>
</dbReference>
<dbReference type="Gene3D" id="3.40.50.80">
    <property type="entry name" value="Nucleotide-binding domain of ferredoxin-NADP reductase (FNR) module"/>
    <property type="match status" value="1"/>
</dbReference>
<gene>
    <name evidence="9" type="ORF">AWB83_02518</name>
</gene>
<name>A0A158AXY4_9BURK</name>
<dbReference type="EMBL" id="FCOB02000010">
    <property type="protein sequence ID" value="SAK62593.1"/>
    <property type="molecule type" value="Genomic_DNA"/>
</dbReference>
<dbReference type="PROSITE" id="PS51085">
    <property type="entry name" value="2FE2S_FER_2"/>
    <property type="match status" value="1"/>
</dbReference>
<dbReference type="Pfam" id="PF22290">
    <property type="entry name" value="DmmA-like_N"/>
    <property type="match status" value="1"/>
</dbReference>
<dbReference type="SUPFAM" id="SSF54292">
    <property type="entry name" value="2Fe-2S ferredoxin-like"/>
    <property type="match status" value="1"/>
</dbReference>
<keyword evidence="10" id="KW-1185">Reference proteome</keyword>
<keyword evidence="4" id="KW-0560">Oxidoreductase</keyword>
<dbReference type="PRINTS" id="PR00409">
    <property type="entry name" value="PHDIOXRDTASE"/>
</dbReference>
<dbReference type="Proteomes" id="UP000054978">
    <property type="component" value="Unassembled WGS sequence"/>
</dbReference>
<dbReference type="InterPro" id="IPR017938">
    <property type="entry name" value="Riboflavin_synthase-like_b-brl"/>
</dbReference>
<accession>A0A158AXY4</accession>
<evidence type="ECO:0000256" key="3">
    <source>
        <dbReference type="ARBA" id="ARBA00022723"/>
    </source>
</evidence>
<feature type="domain" description="2Fe-2S ferredoxin-type" evidence="7">
    <location>
        <begin position="252"/>
        <end position="335"/>
    </location>
</feature>
<keyword evidence="3" id="KW-0479">Metal-binding</keyword>
<dbReference type="GO" id="GO:0046872">
    <property type="term" value="F:metal ion binding"/>
    <property type="evidence" value="ECO:0007669"/>
    <property type="project" value="UniProtKB-KW"/>
</dbReference>
<dbReference type="InterPro" id="IPR054582">
    <property type="entry name" value="DmmA-like_N"/>
</dbReference>
<dbReference type="AlphaFoldDB" id="A0A158AXY4"/>
<evidence type="ECO:0000256" key="4">
    <source>
        <dbReference type="ARBA" id="ARBA00023002"/>
    </source>
</evidence>
<organism evidence="9 10">
    <name type="scientific">Caballeronia ptereochthonis</name>
    <dbReference type="NCBI Taxonomy" id="1777144"/>
    <lineage>
        <taxon>Bacteria</taxon>
        <taxon>Pseudomonadati</taxon>
        <taxon>Pseudomonadota</taxon>
        <taxon>Betaproteobacteria</taxon>
        <taxon>Burkholderiales</taxon>
        <taxon>Burkholderiaceae</taxon>
        <taxon>Caballeronia</taxon>
    </lineage>
</organism>